<evidence type="ECO:0000259" key="1">
    <source>
        <dbReference type="Pfam" id="PF13276"/>
    </source>
</evidence>
<dbReference type="InterPro" id="IPR025948">
    <property type="entry name" value="HTH-like_dom"/>
</dbReference>
<sequence length="81" mass="9439">MEKLCCVLNVSRSGYYKWRSRPESERARQHREWTENVKQAYAQSNRLYGSPKLTRHLKRSGIAISERTVSREPHHVNVAGG</sequence>
<accession>A0ABX8H4V1</accession>
<dbReference type="PANTHER" id="PTHR46889:SF4">
    <property type="entry name" value="TRANSPOSASE INSO FOR INSERTION SEQUENCE ELEMENT IS911B-RELATED"/>
    <property type="match status" value="1"/>
</dbReference>
<reference evidence="2 3" key="1">
    <citation type="submission" date="2021-06" db="EMBL/GenBank/DDBJ databases">
        <title>Whole genome sequence of Paenibacillus sophorae DSM23020 for comparative genomics.</title>
        <authorList>
            <person name="Kim M.-J."/>
            <person name="Lee G."/>
            <person name="Shin J.-H."/>
        </authorList>
    </citation>
    <scope>NUCLEOTIDE SEQUENCE [LARGE SCALE GENOMIC DNA]</scope>
    <source>
        <strain evidence="2 3">DSM 23020</strain>
    </source>
</reference>
<organism evidence="2 3">
    <name type="scientific">Paenibacillus sophorae</name>
    <dbReference type="NCBI Taxonomy" id="1333845"/>
    <lineage>
        <taxon>Bacteria</taxon>
        <taxon>Bacillati</taxon>
        <taxon>Bacillota</taxon>
        <taxon>Bacilli</taxon>
        <taxon>Bacillales</taxon>
        <taxon>Paenibacillaceae</taxon>
        <taxon>Paenibacillus</taxon>
    </lineage>
</organism>
<dbReference type="Pfam" id="PF13276">
    <property type="entry name" value="HTH_21"/>
    <property type="match status" value="1"/>
</dbReference>
<name>A0ABX8H4V1_9BACL</name>
<dbReference type="InterPro" id="IPR050900">
    <property type="entry name" value="Transposase_IS3/IS150/IS904"/>
</dbReference>
<evidence type="ECO:0000313" key="2">
    <source>
        <dbReference type="EMBL" id="QWU13153.1"/>
    </source>
</evidence>
<dbReference type="Proteomes" id="UP000683429">
    <property type="component" value="Chromosome"/>
</dbReference>
<proteinExistence type="predicted"/>
<dbReference type="EMBL" id="CP076607">
    <property type="protein sequence ID" value="QWU13153.1"/>
    <property type="molecule type" value="Genomic_DNA"/>
</dbReference>
<protein>
    <submittedName>
        <fullName evidence="2">IS3 family transposase</fullName>
    </submittedName>
</protein>
<feature type="domain" description="HTH-like" evidence="1">
    <location>
        <begin position="34"/>
        <end position="71"/>
    </location>
</feature>
<keyword evidence="3" id="KW-1185">Reference proteome</keyword>
<evidence type="ECO:0000313" key="3">
    <source>
        <dbReference type="Proteomes" id="UP000683429"/>
    </source>
</evidence>
<gene>
    <name evidence="2" type="ORF">KP014_14070</name>
</gene>
<dbReference type="RefSeq" id="WP_139210652.1">
    <property type="nucleotide sequence ID" value="NZ_CP076607.1"/>
</dbReference>
<dbReference type="PANTHER" id="PTHR46889">
    <property type="entry name" value="TRANSPOSASE INSF FOR INSERTION SEQUENCE IS3B-RELATED"/>
    <property type="match status" value="1"/>
</dbReference>